<reference evidence="2 3" key="1">
    <citation type="submission" date="2017-05" db="EMBL/GenBank/DDBJ databases">
        <title>The draft genome sequence of Idiomarina salinarum WNB302.</title>
        <authorList>
            <person name="Sun Y."/>
            <person name="Chen B."/>
            <person name="Du Z."/>
        </authorList>
    </citation>
    <scope>NUCLEOTIDE SEQUENCE [LARGE SCALE GENOMIC DNA]</scope>
    <source>
        <strain evidence="2 3">WNB302</strain>
    </source>
</reference>
<evidence type="ECO:0000259" key="1">
    <source>
        <dbReference type="Pfam" id="PF13480"/>
    </source>
</evidence>
<dbReference type="EMBL" id="NGJN01000003">
    <property type="protein sequence ID" value="OZV69102.1"/>
    <property type="molecule type" value="Genomic_DNA"/>
</dbReference>
<proteinExistence type="predicted"/>
<protein>
    <recommendedName>
        <fullName evidence="1">BioF2-like acetyltransferase domain-containing protein</fullName>
    </recommendedName>
</protein>
<dbReference type="OrthoDB" id="1422531at2"/>
<dbReference type="SUPFAM" id="SSF55729">
    <property type="entry name" value="Acyl-CoA N-acyltransferases (Nat)"/>
    <property type="match status" value="1"/>
</dbReference>
<dbReference type="AlphaFoldDB" id="A0A265UV67"/>
<comment type="caution">
    <text evidence="2">The sequence shown here is derived from an EMBL/GenBank/DDBJ whole genome shotgun (WGS) entry which is preliminary data.</text>
</comment>
<name>A0A265UV67_9FLAO</name>
<evidence type="ECO:0000313" key="2">
    <source>
        <dbReference type="EMBL" id="OZV69102.1"/>
    </source>
</evidence>
<organism evidence="2 3">
    <name type="scientific">Winogradskyella aurantia</name>
    <dbReference type="NCBI Taxonomy" id="1915063"/>
    <lineage>
        <taxon>Bacteria</taxon>
        <taxon>Pseudomonadati</taxon>
        <taxon>Bacteroidota</taxon>
        <taxon>Flavobacteriia</taxon>
        <taxon>Flavobacteriales</taxon>
        <taxon>Flavobacteriaceae</taxon>
        <taxon>Winogradskyella</taxon>
    </lineage>
</organism>
<dbReference type="InterPro" id="IPR038740">
    <property type="entry name" value="BioF2-like_GNAT_dom"/>
</dbReference>
<dbReference type="Proteomes" id="UP000216840">
    <property type="component" value="Unassembled WGS sequence"/>
</dbReference>
<dbReference type="InterPro" id="IPR016181">
    <property type="entry name" value="Acyl_CoA_acyltransferase"/>
</dbReference>
<feature type="domain" description="BioF2-like acetyltransferase" evidence="1">
    <location>
        <begin position="118"/>
        <end position="266"/>
    </location>
</feature>
<accession>A0A265UV67</accession>
<sequence length="408" mass="48608">MSITYKEVWSKHFDKSDSAKPFQFMSGLEFLPHTFLPLYVSIGKTFTKGMAYALYENALDFRKKTFLIYDVPTYFEIHDRPMQASLGVYKSKQYPGFLIEVSEFKNIDAYLLSTFSKSSRNKLRKYNRRLEAAFKIEYKMVIGDISRAEYDFIFEKFKHLLEKRFQEKQITNNNLNEREWNFYYDVSYEMILERKASLFVIYDDKRPIGVTLCYLSNDTLFDAITVFDIDYSKFHLGSVTILKLIEWCMEEKMKILDFSKGYFDYKTHWCTKSYDFEYHIYFDRSSLRSRVIAYALKLFFDIKQVLREMNINEKFHKLTFKLRSNEKNKKSKPKFHFIPLSENVNHSDNDNCIDFSLAANENIKLMVFDYVYLNEERLENIKVFPKDATSGEYLILSSNGGAEAHMTF</sequence>
<dbReference type="Pfam" id="PF13480">
    <property type="entry name" value="Acetyltransf_6"/>
    <property type="match status" value="1"/>
</dbReference>
<dbReference type="Gene3D" id="3.40.630.30">
    <property type="match status" value="1"/>
</dbReference>
<evidence type="ECO:0000313" key="3">
    <source>
        <dbReference type="Proteomes" id="UP000216840"/>
    </source>
</evidence>
<keyword evidence="3" id="KW-1185">Reference proteome</keyword>
<gene>
    <name evidence="2" type="ORF">CA834_06480</name>
</gene>